<feature type="signal peptide" evidence="1">
    <location>
        <begin position="1"/>
        <end position="26"/>
    </location>
</feature>
<dbReference type="CDD" id="cd01300">
    <property type="entry name" value="YtcJ_like"/>
    <property type="match status" value="1"/>
</dbReference>
<evidence type="ECO:0000313" key="4">
    <source>
        <dbReference type="Proteomes" id="UP000614460"/>
    </source>
</evidence>
<gene>
    <name evidence="3" type="ORF">GCM10011516_10190</name>
</gene>
<dbReference type="RefSeq" id="WP_182498774.1">
    <property type="nucleotide sequence ID" value="NZ_BMKM01000002.1"/>
</dbReference>
<dbReference type="Gene3D" id="2.30.40.10">
    <property type="entry name" value="Urease, subunit C, domain 1"/>
    <property type="match status" value="1"/>
</dbReference>
<evidence type="ECO:0000313" key="3">
    <source>
        <dbReference type="EMBL" id="GGE14372.1"/>
    </source>
</evidence>
<sequence length="598" mass="66867">MRNLKNTFLTTFLAIIVALSSNHLYAQGNADIIIYNAKVHAMDENNTTAEAIALKGNKVLAIGTNTEINKLRSKKSKSIDAKGKTVVPGLFDSHAHVIRAGRFYNSELRWDGVNSLEKALQMLKEQAQRTPKGQWVRVVGGWSPYQFKEERFPTLEEINAATGDVPTFVLYLYGKVYLNKAAIAALKLNSESENPPGGLIERDKHGNPTGMLFAEPNAFILYSTLAKLPELSDAEKINSSLLYMTELNRLGITSVMDAGGGFQNYPDDYGITDQLNEEGKITIRLPHYLFAQKKGQELNDYTKWVGMVDVGIHPKATATPKDYYVAGAGENIVADAGDFENFLFPRPELPDSMETQLLPVIRLLVNNKWPFRLHATYDQTIGRMLDVIEAVNEENPLGDLVWFIDHAETVSDANLKRIKALGGGIAIQNRMSFQGENFIRRYGKKAANEAPPIHKILEMGIPVGLGTDATRVSSFNPWLAIHWLVSGKTVGNTEVLQKENRLDRNLALKLMTKGGYDLIKQSHEKGMLKPGYFADLIILNEDYFNIPEDNIKNLKSNLTIVDGKVVYADDQFQNFKKPELEVIPSWSPVKYYGGYQHN</sequence>
<comment type="caution">
    <text evidence="3">The sequence shown here is derived from an EMBL/GenBank/DDBJ whole genome shotgun (WGS) entry which is preliminary data.</text>
</comment>
<dbReference type="InterPro" id="IPR011059">
    <property type="entry name" value="Metal-dep_hydrolase_composite"/>
</dbReference>
<feature type="chain" id="PRO_5034093280" evidence="1">
    <location>
        <begin position="27"/>
        <end position="598"/>
    </location>
</feature>
<dbReference type="InterPro" id="IPR032466">
    <property type="entry name" value="Metal_Hydrolase"/>
</dbReference>
<dbReference type="InterPro" id="IPR013108">
    <property type="entry name" value="Amidohydro_3"/>
</dbReference>
<dbReference type="Proteomes" id="UP000614460">
    <property type="component" value="Unassembled WGS sequence"/>
</dbReference>
<dbReference type="AlphaFoldDB" id="A0A8H9G039"/>
<dbReference type="SUPFAM" id="SSF51338">
    <property type="entry name" value="Composite domain of metallo-dependent hydrolases"/>
    <property type="match status" value="1"/>
</dbReference>
<dbReference type="EMBL" id="BMKM01000002">
    <property type="protein sequence ID" value="GGE14372.1"/>
    <property type="molecule type" value="Genomic_DNA"/>
</dbReference>
<dbReference type="PANTHER" id="PTHR22642:SF21">
    <property type="entry name" value="PERIPLASMIC PROTEIN"/>
    <property type="match status" value="1"/>
</dbReference>
<proteinExistence type="predicted"/>
<accession>A0A8H9G039</accession>
<dbReference type="InterPro" id="IPR033932">
    <property type="entry name" value="YtcJ-like"/>
</dbReference>
<dbReference type="PANTHER" id="PTHR22642">
    <property type="entry name" value="IMIDAZOLONEPROPIONASE"/>
    <property type="match status" value="1"/>
</dbReference>
<reference evidence="3" key="2">
    <citation type="submission" date="2020-09" db="EMBL/GenBank/DDBJ databases">
        <authorList>
            <person name="Sun Q."/>
            <person name="Zhou Y."/>
        </authorList>
    </citation>
    <scope>NUCLEOTIDE SEQUENCE</scope>
    <source>
        <strain evidence="3">CGMCC 1.15966</strain>
    </source>
</reference>
<name>A0A8H9G039_9SPHI</name>
<keyword evidence="1" id="KW-0732">Signal</keyword>
<dbReference type="Pfam" id="PF07969">
    <property type="entry name" value="Amidohydro_3"/>
    <property type="match status" value="1"/>
</dbReference>
<organism evidence="3 4">
    <name type="scientific">Sphingobacterium cellulitidis</name>
    <dbReference type="NCBI Taxonomy" id="1768011"/>
    <lineage>
        <taxon>Bacteria</taxon>
        <taxon>Pseudomonadati</taxon>
        <taxon>Bacteroidota</taxon>
        <taxon>Sphingobacteriia</taxon>
        <taxon>Sphingobacteriales</taxon>
        <taxon>Sphingobacteriaceae</taxon>
        <taxon>Sphingobacterium</taxon>
    </lineage>
</organism>
<reference evidence="3" key="1">
    <citation type="journal article" date="2014" name="Int. J. Syst. Evol. Microbiol.">
        <title>Complete genome sequence of Corynebacterium casei LMG S-19264T (=DSM 44701T), isolated from a smear-ripened cheese.</title>
        <authorList>
            <consortium name="US DOE Joint Genome Institute (JGI-PGF)"/>
            <person name="Walter F."/>
            <person name="Albersmeier A."/>
            <person name="Kalinowski J."/>
            <person name="Ruckert C."/>
        </authorList>
    </citation>
    <scope>NUCLEOTIDE SEQUENCE</scope>
    <source>
        <strain evidence="3">CGMCC 1.15966</strain>
    </source>
</reference>
<dbReference type="Gene3D" id="3.10.310.70">
    <property type="match status" value="1"/>
</dbReference>
<protein>
    <submittedName>
        <fullName evidence="3">Amidohydrolase</fullName>
    </submittedName>
</protein>
<feature type="domain" description="Amidohydrolase 3" evidence="2">
    <location>
        <begin position="79"/>
        <end position="567"/>
    </location>
</feature>
<dbReference type="GO" id="GO:0016810">
    <property type="term" value="F:hydrolase activity, acting on carbon-nitrogen (but not peptide) bonds"/>
    <property type="evidence" value="ECO:0007669"/>
    <property type="project" value="InterPro"/>
</dbReference>
<dbReference type="Gene3D" id="3.20.20.140">
    <property type="entry name" value="Metal-dependent hydrolases"/>
    <property type="match status" value="1"/>
</dbReference>
<dbReference type="SUPFAM" id="SSF51556">
    <property type="entry name" value="Metallo-dependent hydrolases"/>
    <property type="match status" value="1"/>
</dbReference>
<evidence type="ECO:0000256" key="1">
    <source>
        <dbReference type="SAM" id="SignalP"/>
    </source>
</evidence>
<keyword evidence="4" id="KW-1185">Reference proteome</keyword>
<evidence type="ECO:0000259" key="2">
    <source>
        <dbReference type="Pfam" id="PF07969"/>
    </source>
</evidence>